<dbReference type="SUPFAM" id="SSF48537">
    <property type="entry name" value="Phospholipase C/P1 nuclease"/>
    <property type="match status" value="1"/>
</dbReference>
<dbReference type="RefSeq" id="WP_132249170.1">
    <property type="nucleotide sequence ID" value="NZ_SMAL01000001.1"/>
</dbReference>
<dbReference type="OrthoDB" id="1677163at2"/>
<dbReference type="PROSITE" id="PS51346">
    <property type="entry name" value="PROKAR_ZN_DEPEND_PLPC_2"/>
    <property type="match status" value="1"/>
</dbReference>
<dbReference type="Gene3D" id="1.10.575.10">
    <property type="entry name" value="P1 Nuclease"/>
    <property type="match status" value="1"/>
</dbReference>
<evidence type="ECO:0000256" key="6">
    <source>
        <dbReference type="ARBA" id="ARBA00022801"/>
    </source>
</evidence>
<proteinExistence type="predicted"/>
<dbReference type="EMBL" id="SMAL01000001">
    <property type="protein sequence ID" value="TCT16806.1"/>
    <property type="molecule type" value="Genomic_DNA"/>
</dbReference>
<keyword evidence="11" id="KW-1185">Reference proteome</keyword>
<name>A0A4R3MU51_9FIRM</name>
<keyword evidence="7" id="KW-0862">Zinc</keyword>
<keyword evidence="6" id="KW-0378">Hydrolase</keyword>
<gene>
    <name evidence="10" type="ORF">EDC18_101102</name>
</gene>
<keyword evidence="3" id="KW-0964">Secreted</keyword>
<keyword evidence="4" id="KW-0479">Metal-binding</keyword>
<reference evidence="10 11" key="1">
    <citation type="submission" date="2019-03" db="EMBL/GenBank/DDBJ databases">
        <title>Genomic Encyclopedia of Type Strains, Phase IV (KMG-IV): sequencing the most valuable type-strain genomes for metagenomic binning, comparative biology and taxonomic classification.</title>
        <authorList>
            <person name="Goeker M."/>
        </authorList>
    </citation>
    <scope>NUCLEOTIDE SEQUENCE [LARGE SCALE GENOMIC DNA]</scope>
    <source>
        <strain evidence="10 11">DSM 24629</strain>
    </source>
</reference>
<feature type="domain" description="Zn-dependent PLC" evidence="9">
    <location>
        <begin position="24"/>
        <end position="236"/>
    </location>
</feature>
<comment type="caution">
    <text evidence="10">The sequence shown here is derived from an EMBL/GenBank/DDBJ whole genome shotgun (WGS) entry which is preliminary data.</text>
</comment>
<evidence type="ECO:0000256" key="1">
    <source>
        <dbReference type="ARBA" id="ARBA00012018"/>
    </source>
</evidence>
<evidence type="ECO:0000256" key="3">
    <source>
        <dbReference type="ARBA" id="ARBA00022525"/>
    </source>
</evidence>
<dbReference type="GO" id="GO:0034480">
    <property type="term" value="F:phosphatidylcholine phospholipase C activity"/>
    <property type="evidence" value="ECO:0007669"/>
    <property type="project" value="UniProtKB-EC"/>
</dbReference>
<protein>
    <recommendedName>
        <fullName evidence="2">Phospholipase C</fullName>
        <ecNumber evidence="1">3.1.4.3</ecNumber>
    </recommendedName>
    <alternativeName>
        <fullName evidence="8">Phosphatidylcholine cholinephosphohydrolase</fullName>
    </alternativeName>
</protein>
<evidence type="ECO:0000256" key="4">
    <source>
        <dbReference type="ARBA" id="ARBA00022723"/>
    </source>
</evidence>
<dbReference type="GO" id="GO:0008270">
    <property type="term" value="F:zinc ion binding"/>
    <property type="evidence" value="ECO:0007669"/>
    <property type="project" value="InterPro"/>
</dbReference>
<dbReference type="CDD" id="cd11009">
    <property type="entry name" value="Zn_dep_PLPC"/>
    <property type="match status" value="1"/>
</dbReference>
<sequence>MRIIFIVEELYGILTNFIFRCLNPFKKIMIKTEAKVHKFNNKQAVLILKENGFTQEYYLFKYYLLYINNGSLWADLDFKSSSHFYSPFINKGLFGQPNSRRTANKYYDKAKKAWKKQNFEKAMFYLGACTHIIQDLTVPQHVVVKLLDDHRPYENYVKFTYKNVAEYKTIKEPIILSNVDNYLNFNALKAIKSYKKYRHLGKRSKFHMWSIHNLPLAQRTTAGCFITFLEDVGYYN</sequence>
<accession>A0A4R3MU51</accession>
<dbReference type="Pfam" id="PF00882">
    <property type="entry name" value="Zn_dep_PLPC"/>
    <property type="match status" value="1"/>
</dbReference>
<dbReference type="InterPro" id="IPR001531">
    <property type="entry name" value="Zn_PLipaseC"/>
</dbReference>
<keyword evidence="5" id="KW-0732">Signal</keyword>
<dbReference type="InterPro" id="IPR008947">
    <property type="entry name" value="PLipase_C/P1_nuclease_dom_sf"/>
</dbReference>
<evidence type="ECO:0000256" key="5">
    <source>
        <dbReference type="ARBA" id="ARBA00022729"/>
    </source>
</evidence>
<evidence type="ECO:0000256" key="2">
    <source>
        <dbReference type="ARBA" id="ARBA00018391"/>
    </source>
</evidence>
<dbReference type="Proteomes" id="UP000294902">
    <property type="component" value="Unassembled WGS sequence"/>
</dbReference>
<dbReference type="InterPro" id="IPR029002">
    <property type="entry name" value="PLPC/GPLD1"/>
</dbReference>
<evidence type="ECO:0000259" key="9">
    <source>
        <dbReference type="PROSITE" id="PS51346"/>
    </source>
</evidence>
<evidence type="ECO:0000256" key="8">
    <source>
        <dbReference type="ARBA" id="ARBA00031285"/>
    </source>
</evidence>
<dbReference type="EC" id="3.1.4.3" evidence="1"/>
<evidence type="ECO:0000313" key="11">
    <source>
        <dbReference type="Proteomes" id="UP000294902"/>
    </source>
</evidence>
<evidence type="ECO:0000256" key="7">
    <source>
        <dbReference type="ARBA" id="ARBA00022833"/>
    </source>
</evidence>
<evidence type="ECO:0000313" key="10">
    <source>
        <dbReference type="EMBL" id="TCT16806.1"/>
    </source>
</evidence>
<dbReference type="AlphaFoldDB" id="A0A4R3MU51"/>
<organism evidence="10 11">
    <name type="scientific">Natranaerovirga pectinivora</name>
    <dbReference type="NCBI Taxonomy" id="682400"/>
    <lineage>
        <taxon>Bacteria</taxon>
        <taxon>Bacillati</taxon>
        <taxon>Bacillota</taxon>
        <taxon>Clostridia</taxon>
        <taxon>Lachnospirales</taxon>
        <taxon>Natranaerovirgaceae</taxon>
        <taxon>Natranaerovirga</taxon>
    </lineage>
</organism>
<dbReference type="SMART" id="SM00770">
    <property type="entry name" value="Zn_dep_PLPC"/>
    <property type="match status" value="1"/>
</dbReference>